<dbReference type="NCBIfam" id="NF041926">
    <property type="entry name" value="QatD"/>
    <property type="match status" value="1"/>
</dbReference>
<proteinExistence type="inferred from homology"/>
<evidence type="ECO:0000313" key="4">
    <source>
        <dbReference type="EMBL" id="MFC3229166.1"/>
    </source>
</evidence>
<dbReference type="CDD" id="cd01310">
    <property type="entry name" value="TatD_DNAse"/>
    <property type="match status" value="1"/>
</dbReference>
<dbReference type="InterPro" id="IPR032466">
    <property type="entry name" value="Metal_Hydrolase"/>
</dbReference>
<gene>
    <name evidence="4" type="primary">qatD</name>
    <name evidence="4" type="ORF">ACFOGJ_18110</name>
</gene>
<comment type="similarity">
    <text evidence="1">Belongs to the metallo-dependent hydrolases superfamily. TatD-type hydrolase family.</text>
</comment>
<organism evidence="4 5">
    <name type="scientific">Marinibaculum pumilum</name>
    <dbReference type="NCBI Taxonomy" id="1766165"/>
    <lineage>
        <taxon>Bacteria</taxon>
        <taxon>Pseudomonadati</taxon>
        <taxon>Pseudomonadota</taxon>
        <taxon>Alphaproteobacteria</taxon>
        <taxon>Rhodospirillales</taxon>
        <taxon>Rhodospirillaceae</taxon>
        <taxon>Marinibaculum</taxon>
    </lineage>
</organism>
<comment type="caution">
    <text evidence="4">The sequence shown here is derived from an EMBL/GenBank/DDBJ whole genome shotgun (WGS) entry which is preliminary data.</text>
</comment>
<dbReference type="PANTHER" id="PTHR46317">
    <property type="entry name" value="HYDROLASE OF PHP SUPERFAMILY-RELATED PROTEIN"/>
    <property type="match status" value="1"/>
</dbReference>
<dbReference type="Proteomes" id="UP001595528">
    <property type="component" value="Unassembled WGS sequence"/>
</dbReference>
<dbReference type="Gene3D" id="3.20.20.140">
    <property type="entry name" value="Metal-dependent hydrolases"/>
    <property type="match status" value="1"/>
</dbReference>
<accession>A0ABV7L3C5</accession>
<dbReference type="PANTHER" id="PTHR46317:SF1">
    <property type="entry name" value="HYDROLASE, TATD FAMILY"/>
    <property type="match status" value="1"/>
</dbReference>
<protein>
    <submittedName>
        <fullName evidence="4">Qat anti-phage system TatD family nuclease QatD</fullName>
    </submittedName>
</protein>
<dbReference type="SUPFAM" id="SSF51556">
    <property type="entry name" value="Metallo-dependent hydrolases"/>
    <property type="match status" value="1"/>
</dbReference>
<evidence type="ECO:0000256" key="1">
    <source>
        <dbReference type="ARBA" id="ARBA00009275"/>
    </source>
</evidence>
<dbReference type="Pfam" id="PF01026">
    <property type="entry name" value="TatD_DNase"/>
    <property type="match status" value="1"/>
</dbReference>
<keyword evidence="2" id="KW-0479">Metal-binding</keyword>
<evidence type="ECO:0000256" key="3">
    <source>
        <dbReference type="ARBA" id="ARBA00022801"/>
    </source>
</evidence>
<keyword evidence="5" id="KW-1185">Reference proteome</keyword>
<evidence type="ECO:0000256" key="2">
    <source>
        <dbReference type="ARBA" id="ARBA00022723"/>
    </source>
</evidence>
<keyword evidence="3" id="KW-0378">Hydrolase</keyword>
<dbReference type="PIRSF" id="PIRSF005902">
    <property type="entry name" value="DNase_TatD"/>
    <property type="match status" value="1"/>
</dbReference>
<dbReference type="InterPro" id="IPR001130">
    <property type="entry name" value="TatD-like"/>
</dbReference>
<dbReference type="InterPro" id="IPR049677">
    <property type="entry name" value="QatD"/>
</dbReference>
<sequence>MIDFHCHLDLYPDPWKVARQCAERGVYVLSVTTTPSAWNGTSALAEGRIRTALGLHPQLAHERRAELPLFDELLPQARYVGEIGLDGAPEFRAHWQEQLAVFKHILGSCTRAGGRIMSLHSRRASKAVLDGLESHPGAGTPILHWFSGSFRDLERAVALRCWFSVGPAMLRGERGRELCKRMPRDRVLTETDGPFAQIKGQPLLPWEAQTAEDALADLWSIKPKEAQTLIHKNLQRLTREKNAGLISAP</sequence>
<dbReference type="RefSeq" id="WP_379903113.1">
    <property type="nucleotide sequence ID" value="NZ_JBHRTR010000031.1"/>
</dbReference>
<name>A0ABV7L3C5_9PROT</name>
<evidence type="ECO:0000313" key="5">
    <source>
        <dbReference type="Proteomes" id="UP001595528"/>
    </source>
</evidence>
<reference evidence="5" key="1">
    <citation type="journal article" date="2019" name="Int. J. Syst. Evol. Microbiol.">
        <title>The Global Catalogue of Microorganisms (GCM) 10K type strain sequencing project: providing services to taxonomists for standard genome sequencing and annotation.</title>
        <authorList>
            <consortium name="The Broad Institute Genomics Platform"/>
            <consortium name="The Broad Institute Genome Sequencing Center for Infectious Disease"/>
            <person name="Wu L."/>
            <person name="Ma J."/>
        </authorList>
    </citation>
    <scope>NUCLEOTIDE SEQUENCE [LARGE SCALE GENOMIC DNA]</scope>
    <source>
        <strain evidence="5">KCTC 42964</strain>
    </source>
</reference>
<dbReference type="EMBL" id="JBHRTR010000031">
    <property type="protein sequence ID" value="MFC3229166.1"/>
    <property type="molecule type" value="Genomic_DNA"/>
</dbReference>